<proteinExistence type="predicted"/>
<dbReference type="Proteomes" id="UP000465785">
    <property type="component" value="Chromosome"/>
</dbReference>
<evidence type="ECO:0000313" key="1">
    <source>
        <dbReference type="EMBL" id="BBY92129.1"/>
    </source>
</evidence>
<sequence length="142" mass="16259">MDSPFDVHAVESALTDLVRDYDKRWSNLDFHALGDLWTRDDPSPIYVGDEYAAPVIGNDELERHWARVAGRLKSATVSSTLHEFDMVDDTVVRAIVLSRWRLAGAEVDGERNGASWITWLLVRRGDRLRIFHQMESQIHLAD</sequence>
<gene>
    <name evidence="1" type="ORF">MGALJ_17980</name>
</gene>
<dbReference type="Gene3D" id="3.10.450.50">
    <property type="match status" value="1"/>
</dbReference>
<protein>
    <recommendedName>
        <fullName evidence="3">SnoaL-like domain-containing protein</fullName>
    </recommendedName>
</protein>
<keyword evidence="2" id="KW-1185">Reference proteome</keyword>
<evidence type="ECO:0000313" key="2">
    <source>
        <dbReference type="Proteomes" id="UP000465785"/>
    </source>
</evidence>
<dbReference type="KEGG" id="mgau:MGALJ_17980"/>
<dbReference type="RefSeq" id="WP_163728661.1">
    <property type="nucleotide sequence ID" value="NZ_AP022601.1"/>
</dbReference>
<accession>A0A9W4BGU3</accession>
<reference evidence="1 2" key="1">
    <citation type="journal article" date="2019" name="Emerg. Microbes Infect.">
        <title>Comprehensive subspecies identification of 175 nontuberculous mycobacteria species based on 7547 genomic profiles.</title>
        <authorList>
            <person name="Matsumoto Y."/>
            <person name="Kinjo T."/>
            <person name="Motooka D."/>
            <person name="Nabeya D."/>
            <person name="Jung N."/>
            <person name="Uechi K."/>
            <person name="Horii T."/>
            <person name="Iida T."/>
            <person name="Fujita J."/>
            <person name="Nakamura S."/>
        </authorList>
    </citation>
    <scope>NUCLEOTIDE SEQUENCE [LARGE SCALE GENOMIC DNA]</scope>
    <source>
        <strain evidence="1 2">JCM 6399</strain>
    </source>
</reference>
<dbReference type="InterPro" id="IPR032710">
    <property type="entry name" value="NTF2-like_dom_sf"/>
</dbReference>
<dbReference type="EMBL" id="AP022601">
    <property type="protein sequence ID" value="BBY92129.1"/>
    <property type="molecule type" value="Genomic_DNA"/>
</dbReference>
<organism evidence="1 2">
    <name type="scientific">Mycobacterium gallinarum</name>
    <dbReference type="NCBI Taxonomy" id="39689"/>
    <lineage>
        <taxon>Bacteria</taxon>
        <taxon>Bacillati</taxon>
        <taxon>Actinomycetota</taxon>
        <taxon>Actinomycetes</taxon>
        <taxon>Mycobacteriales</taxon>
        <taxon>Mycobacteriaceae</taxon>
        <taxon>Mycobacterium</taxon>
    </lineage>
</organism>
<name>A0A9W4BGU3_9MYCO</name>
<dbReference type="SUPFAM" id="SSF54427">
    <property type="entry name" value="NTF2-like"/>
    <property type="match status" value="1"/>
</dbReference>
<evidence type="ECO:0008006" key="3">
    <source>
        <dbReference type="Google" id="ProtNLM"/>
    </source>
</evidence>
<dbReference type="AlphaFoldDB" id="A0A9W4BGU3"/>